<protein>
    <recommendedName>
        <fullName evidence="3">Methyltransferase domain-containing protein</fullName>
    </recommendedName>
</protein>
<accession>A0A078B2B6</accession>
<dbReference type="InterPro" id="IPR029063">
    <property type="entry name" value="SAM-dependent_MTases_sf"/>
</dbReference>
<dbReference type="PANTHER" id="PTHR44942">
    <property type="entry name" value="METHYLTRANSF_11 DOMAIN-CONTAINING PROTEIN"/>
    <property type="match status" value="1"/>
</dbReference>
<evidence type="ECO:0000256" key="2">
    <source>
        <dbReference type="ARBA" id="ARBA00022679"/>
    </source>
</evidence>
<dbReference type="OrthoDB" id="313466at2759"/>
<name>A0A078B2B6_STYLE</name>
<dbReference type="Gene3D" id="3.40.50.150">
    <property type="entry name" value="Vaccinia Virus protein VP39"/>
    <property type="match status" value="1"/>
</dbReference>
<dbReference type="CDD" id="cd02440">
    <property type="entry name" value="AdoMet_MTases"/>
    <property type="match status" value="1"/>
</dbReference>
<dbReference type="PANTHER" id="PTHR44942:SF4">
    <property type="entry name" value="METHYLTRANSFERASE TYPE 11 DOMAIN-CONTAINING PROTEIN"/>
    <property type="match status" value="1"/>
</dbReference>
<evidence type="ECO:0000259" key="3">
    <source>
        <dbReference type="Pfam" id="PF13847"/>
    </source>
</evidence>
<dbReference type="EMBL" id="CCKQ01016493">
    <property type="protein sequence ID" value="CDW88371.1"/>
    <property type="molecule type" value="Genomic_DNA"/>
</dbReference>
<dbReference type="Proteomes" id="UP000039865">
    <property type="component" value="Unassembled WGS sequence"/>
</dbReference>
<sequence length="326" mass="37965">MEKQDGKDYFGFEGQAQSYAKYRPQYPDQFLQYIRAEHMKGLNHNVSIDIATGTGFLAKQLAINLGFKKVYGTDISESQLKEAANKYKDLTNIEFHQAGIEELPQFIEKHNLKNENQLDLITFGQSIHWMPLQKTLETLDSVLGSSMQQYVLVLAYSKPLIYDGQNLWQRIKEQNMESKGFVVKTNIPTDYQFDQSKQSIQSLISEAYEEMWAKIYPHFRFDRSVIEKFYTPFNFDDYLNVDTQIIWNDLTPQKSIHEVFGYMNSNSAYQCYLEDHKIEKGSNEDPLVILKQKVAQTCGSDIQLANEIKIDFVTPYFCYLMSKKSQ</sequence>
<gene>
    <name evidence="4" type="primary">Contig16204.g17263</name>
    <name evidence="4" type="ORF">STYLEM_17492</name>
</gene>
<reference evidence="4 5" key="1">
    <citation type="submission" date="2014-06" db="EMBL/GenBank/DDBJ databases">
        <authorList>
            <person name="Swart Estienne"/>
        </authorList>
    </citation>
    <scope>NUCLEOTIDE SEQUENCE [LARGE SCALE GENOMIC DNA]</scope>
    <source>
        <strain evidence="4 5">130c</strain>
    </source>
</reference>
<dbReference type="Pfam" id="PF13847">
    <property type="entry name" value="Methyltransf_31"/>
    <property type="match status" value="1"/>
</dbReference>
<dbReference type="InterPro" id="IPR025714">
    <property type="entry name" value="Methyltranfer_dom"/>
</dbReference>
<dbReference type="GO" id="GO:0008168">
    <property type="term" value="F:methyltransferase activity"/>
    <property type="evidence" value="ECO:0007669"/>
    <property type="project" value="UniProtKB-KW"/>
</dbReference>
<evidence type="ECO:0000256" key="1">
    <source>
        <dbReference type="ARBA" id="ARBA00022603"/>
    </source>
</evidence>
<feature type="domain" description="Methyltransferase" evidence="3">
    <location>
        <begin position="47"/>
        <end position="149"/>
    </location>
</feature>
<dbReference type="InParanoid" id="A0A078B2B6"/>
<dbReference type="OMA" id="IANNQEY"/>
<keyword evidence="5" id="KW-1185">Reference proteome</keyword>
<dbReference type="GO" id="GO:0032259">
    <property type="term" value="P:methylation"/>
    <property type="evidence" value="ECO:0007669"/>
    <property type="project" value="UniProtKB-KW"/>
</dbReference>
<keyword evidence="2" id="KW-0808">Transferase</keyword>
<organism evidence="4 5">
    <name type="scientific">Stylonychia lemnae</name>
    <name type="common">Ciliate</name>
    <dbReference type="NCBI Taxonomy" id="5949"/>
    <lineage>
        <taxon>Eukaryota</taxon>
        <taxon>Sar</taxon>
        <taxon>Alveolata</taxon>
        <taxon>Ciliophora</taxon>
        <taxon>Intramacronucleata</taxon>
        <taxon>Spirotrichea</taxon>
        <taxon>Stichotrichia</taxon>
        <taxon>Sporadotrichida</taxon>
        <taxon>Oxytrichidae</taxon>
        <taxon>Stylonychinae</taxon>
        <taxon>Stylonychia</taxon>
    </lineage>
</organism>
<evidence type="ECO:0000313" key="5">
    <source>
        <dbReference type="Proteomes" id="UP000039865"/>
    </source>
</evidence>
<dbReference type="InterPro" id="IPR051052">
    <property type="entry name" value="Diverse_substrate_MTase"/>
</dbReference>
<proteinExistence type="predicted"/>
<evidence type="ECO:0000313" key="4">
    <source>
        <dbReference type="EMBL" id="CDW88371.1"/>
    </source>
</evidence>
<dbReference type="AlphaFoldDB" id="A0A078B2B6"/>
<keyword evidence="1" id="KW-0489">Methyltransferase</keyword>
<dbReference type="SUPFAM" id="SSF53335">
    <property type="entry name" value="S-adenosyl-L-methionine-dependent methyltransferases"/>
    <property type="match status" value="1"/>
</dbReference>